<evidence type="ECO:0000313" key="2">
    <source>
        <dbReference type="EMBL" id="MDP9822994.1"/>
    </source>
</evidence>
<dbReference type="RefSeq" id="WP_306825228.1">
    <property type="nucleotide sequence ID" value="NZ_JAUSQM010000001.1"/>
</dbReference>
<comment type="caution">
    <text evidence="2">The sequence shown here is derived from an EMBL/GenBank/DDBJ whole genome shotgun (WGS) entry which is preliminary data.</text>
</comment>
<dbReference type="EMBL" id="JAUSQM010000001">
    <property type="protein sequence ID" value="MDP9822994.1"/>
    <property type="molecule type" value="Genomic_DNA"/>
</dbReference>
<evidence type="ECO:0000313" key="3">
    <source>
        <dbReference type="Proteomes" id="UP001240447"/>
    </source>
</evidence>
<reference evidence="2 3" key="1">
    <citation type="submission" date="2023-07" db="EMBL/GenBank/DDBJ databases">
        <title>Sequencing the genomes of 1000 actinobacteria strains.</title>
        <authorList>
            <person name="Klenk H.-P."/>
        </authorList>
    </citation>
    <scope>NUCLEOTIDE SEQUENCE [LARGE SCALE GENOMIC DNA]</scope>
    <source>
        <strain evidence="2 3">GD13</strain>
    </source>
</reference>
<dbReference type="SUPFAM" id="SSF53335">
    <property type="entry name" value="S-adenosyl-L-methionine-dependent methyltransferases"/>
    <property type="match status" value="1"/>
</dbReference>
<sequence>MSALADALRRAGCVFAEAEAAEVARHVGSDASRVAEVVAGRAAGIPLEHLLGVARFAGHDVELDPLVFVPRRRAEALVELTVAHLRERPPGIVVDVGCGSGAIAAALRHALPDWRVEATEIDPAALSCARRNGETYGFGVHEGSWLAGLPSELAGRVDAVVGYLPHVPDTALESIHPDLRRHEPDLAVAGGADGLDGFREVLDQLPVWWSHAGVFLTLLAPEQVPAARRHLDRRTQDSAPTLDLHVTMVDDDAIVRVDRSGTIDS</sequence>
<dbReference type="Proteomes" id="UP001240447">
    <property type="component" value="Unassembled WGS sequence"/>
</dbReference>
<dbReference type="InterPro" id="IPR007848">
    <property type="entry name" value="Small_mtfrase_dom"/>
</dbReference>
<dbReference type="PANTHER" id="PTHR18895:SF74">
    <property type="entry name" value="MTRF1L RELEASE FACTOR GLUTAMINE METHYLTRANSFERASE"/>
    <property type="match status" value="1"/>
</dbReference>
<dbReference type="CDD" id="cd02440">
    <property type="entry name" value="AdoMet_MTases"/>
    <property type="match status" value="1"/>
</dbReference>
<feature type="domain" description="Methyltransferase small" evidence="1">
    <location>
        <begin position="79"/>
        <end position="138"/>
    </location>
</feature>
<dbReference type="InterPro" id="IPR050320">
    <property type="entry name" value="N5-glutamine_MTase"/>
</dbReference>
<dbReference type="EC" id="2.1.1.297" evidence="2"/>
<dbReference type="PANTHER" id="PTHR18895">
    <property type="entry name" value="HEMK METHYLTRANSFERASE"/>
    <property type="match status" value="1"/>
</dbReference>
<dbReference type="InterPro" id="IPR029063">
    <property type="entry name" value="SAM-dependent_MTases_sf"/>
</dbReference>
<dbReference type="Pfam" id="PF05175">
    <property type="entry name" value="MTS"/>
    <property type="match status" value="1"/>
</dbReference>
<evidence type="ECO:0000259" key="1">
    <source>
        <dbReference type="Pfam" id="PF05175"/>
    </source>
</evidence>
<keyword evidence="3" id="KW-1185">Reference proteome</keyword>
<dbReference type="GO" id="GO:0102559">
    <property type="term" value="F:peptide chain release factor N(5)-glutamine methyltransferase activity"/>
    <property type="evidence" value="ECO:0007669"/>
    <property type="project" value="UniProtKB-EC"/>
</dbReference>
<proteinExistence type="predicted"/>
<dbReference type="Gene3D" id="3.40.50.150">
    <property type="entry name" value="Vaccinia Virus protein VP39"/>
    <property type="match status" value="1"/>
</dbReference>
<dbReference type="GO" id="GO:0032259">
    <property type="term" value="P:methylation"/>
    <property type="evidence" value="ECO:0007669"/>
    <property type="project" value="UniProtKB-KW"/>
</dbReference>
<gene>
    <name evidence="2" type="ORF">J2S59_002803</name>
</gene>
<protein>
    <submittedName>
        <fullName evidence="2">Release factor glutamine methyltransferase</fullName>
        <ecNumber evidence="2">2.1.1.297</ecNumber>
    </submittedName>
</protein>
<organism evidence="2 3">
    <name type="scientific">Nocardioides massiliensis</name>
    <dbReference type="NCBI Taxonomy" id="1325935"/>
    <lineage>
        <taxon>Bacteria</taxon>
        <taxon>Bacillati</taxon>
        <taxon>Actinomycetota</taxon>
        <taxon>Actinomycetes</taxon>
        <taxon>Propionibacteriales</taxon>
        <taxon>Nocardioidaceae</taxon>
        <taxon>Nocardioides</taxon>
    </lineage>
</organism>
<accession>A0ABT9NRE6</accession>
<keyword evidence="2" id="KW-0489">Methyltransferase</keyword>
<name>A0ABT9NRE6_9ACTN</name>
<keyword evidence="2" id="KW-0808">Transferase</keyword>